<dbReference type="GO" id="GO:0003984">
    <property type="term" value="F:acetolactate synthase activity"/>
    <property type="evidence" value="ECO:0007669"/>
    <property type="project" value="UniProtKB-EC"/>
</dbReference>
<dbReference type="EMBL" id="JBHLXP010000004">
    <property type="protein sequence ID" value="MFC0049817.1"/>
    <property type="molecule type" value="Genomic_DNA"/>
</dbReference>
<evidence type="ECO:0000313" key="2">
    <source>
        <dbReference type="Proteomes" id="UP001589813"/>
    </source>
</evidence>
<protein>
    <submittedName>
        <fullName evidence="1">Acetolactate synthase 2 small subunit</fullName>
        <ecNumber evidence="1">2.2.1.6</ecNumber>
    </submittedName>
</protein>
<keyword evidence="1" id="KW-0808">Transferase</keyword>
<dbReference type="InterPro" id="IPR045865">
    <property type="entry name" value="ACT-like_dom_sf"/>
</dbReference>
<organism evidence="1 2">
    <name type="scientific">Rheinheimera tilapiae</name>
    <dbReference type="NCBI Taxonomy" id="875043"/>
    <lineage>
        <taxon>Bacteria</taxon>
        <taxon>Pseudomonadati</taxon>
        <taxon>Pseudomonadota</taxon>
        <taxon>Gammaproteobacteria</taxon>
        <taxon>Chromatiales</taxon>
        <taxon>Chromatiaceae</taxon>
        <taxon>Rheinheimera</taxon>
    </lineage>
</organism>
<sequence>MSNAAKSHQHTLTIHTRHEAVAIERLLQVTRYRGFTLAGLELKPLADLTGLLITLSVVSDKPISLLVNQLNKLYDVLDLELHQAEAGALRA</sequence>
<evidence type="ECO:0000313" key="1">
    <source>
        <dbReference type="EMBL" id="MFC0049817.1"/>
    </source>
</evidence>
<gene>
    <name evidence="1" type="primary">ilvM</name>
    <name evidence="1" type="ORF">ACFFJP_16070</name>
</gene>
<proteinExistence type="predicted"/>
<accession>A0ABV6BG14</accession>
<dbReference type="Proteomes" id="UP001589813">
    <property type="component" value="Unassembled WGS sequence"/>
</dbReference>
<dbReference type="SUPFAM" id="SSF55021">
    <property type="entry name" value="ACT-like"/>
    <property type="match status" value="1"/>
</dbReference>
<dbReference type="Pfam" id="PF13710">
    <property type="entry name" value="ACT_5"/>
    <property type="match status" value="1"/>
</dbReference>
<reference evidence="1 2" key="1">
    <citation type="submission" date="2024-09" db="EMBL/GenBank/DDBJ databases">
        <authorList>
            <person name="Sun Q."/>
            <person name="Mori K."/>
        </authorList>
    </citation>
    <scope>NUCLEOTIDE SEQUENCE [LARGE SCALE GENOMIC DNA]</scope>
    <source>
        <strain evidence="1 2">KCTC 23315</strain>
    </source>
</reference>
<comment type="caution">
    <text evidence="1">The sequence shown here is derived from an EMBL/GenBank/DDBJ whole genome shotgun (WGS) entry which is preliminary data.</text>
</comment>
<dbReference type="RefSeq" id="WP_208932749.1">
    <property type="nucleotide sequence ID" value="NZ_JBHLXP010000004.1"/>
</dbReference>
<dbReference type="EC" id="2.2.1.6" evidence="1"/>
<dbReference type="NCBIfam" id="NF008362">
    <property type="entry name" value="PRK11152.1"/>
    <property type="match status" value="1"/>
</dbReference>
<name>A0ABV6BG14_9GAMM</name>
<keyword evidence="2" id="KW-1185">Reference proteome</keyword>
<dbReference type="Gene3D" id="3.30.70.260">
    <property type="match status" value="1"/>
</dbReference>